<gene>
    <name evidence="2" type="ORF">D1115_17625</name>
</gene>
<proteinExistence type="predicted"/>
<accession>A0ABM6YY72</accession>
<reference evidence="2 3" key="1">
    <citation type="submission" date="2018-08" db="EMBL/GenBank/DDBJ databases">
        <title>Genomic taxonomy of the Vibrionaceae family.</title>
        <authorList>
            <person name="Gomez-Gil B."/>
            <person name="Tanaka M."/>
            <person name="Sawabe T."/>
            <person name="Enciso-Ibarra K."/>
        </authorList>
    </citation>
    <scope>NUCLEOTIDE SEQUENCE [LARGE SCALE GENOMIC DNA]</scope>
    <source>
        <strain evidence="2 3">CAIM 1831</strain>
    </source>
</reference>
<dbReference type="EMBL" id="CP032094">
    <property type="protein sequence ID" value="AXY02817.1"/>
    <property type="molecule type" value="Genomic_DNA"/>
</dbReference>
<evidence type="ECO:0000313" key="3">
    <source>
        <dbReference type="Proteomes" id="UP000262832"/>
    </source>
</evidence>
<organism evidence="2 3">
    <name type="scientific">Vibrio alfacsensis</name>
    <dbReference type="NCBI Taxonomy" id="1074311"/>
    <lineage>
        <taxon>Bacteria</taxon>
        <taxon>Pseudomonadati</taxon>
        <taxon>Pseudomonadota</taxon>
        <taxon>Gammaproteobacteria</taxon>
        <taxon>Vibrionales</taxon>
        <taxon>Vibrionaceae</taxon>
        <taxon>Vibrio</taxon>
    </lineage>
</organism>
<evidence type="ECO:0008006" key="4">
    <source>
        <dbReference type="Google" id="ProtNLM"/>
    </source>
</evidence>
<dbReference type="Proteomes" id="UP000262832">
    <property type="component" value="Chromosome II"/>
</dbReference>
<feature type="region of interest" description="Disordered" evidence="1">
    <location>
        <begin position="19"/>
        <end position="38"/>
    </location>
</feature>
<evidence type="ECO:0000256" key="1">
    <source>
        <dbReference type="SAM" id="MobiDB-lite"/>
    </source>
</evidence>
<sequence length="145" mass="15593">MKRLFTIIMGLALTACGGGDSGGGNSSAPTPTVQNPEPERMQDLVVPDGFSYDPVVQGTLNVNISSFSSQRAHLSVYKEYGQNGSGGFNANYASRVASAALTDGKTHVNYTLSDSQKNLLVEVWFYDGSEPLQTIISPEDKEWIL</sequence>
<name>A0ABM6YY72_9VIBR</name>
<keyword evidence="3" id="KW-1185">Reference proteome</keyword>
<evidence type="ECO:0000313" key="2">
    <source>
        <dbReference type="EMBL" id="AXY02817.1"/>
    </source>
</evidence>
<dbReference type="PROSITE" id="PS51257">
    <property type="entry name" value="PROKAR_LIPOPROTEIN"/>
    <property type="match status" value="1"/>
</dbReference>
<dbReference type="RefSeq" id="WP_128812727.1">
    <property type="nucleotide sequence ID" value="NZ_CP032094.1"/>
</dbReference>
<protein>
    <recommendedName>
        <fullName evidence="4">Lipoprotein</fullName>
    </recommendedName>
</protein>